<gene>
    <name evidence="4" type="ORF">CNF02_04100</name>
</gene>
<sequence>MLQIGDAKVDDIEINENSGPTSPIIPIDFTPHDEKGPRVTFKPKPVHFVVGVFFLLSGIAGWFVLTARSVFVEVNPITAQIEISGGLRVRLGQRYLIRTGSYEIKLTNEGYHETNTQLLVTNEQSQTVPFEMRRLPGIVSIATMELNGARVQIDGVDIGVTPLVDIPIEPGQHQMTISMDRYLDYGETIDIEGREVEQRYQSSLEPAWAVVSLSTTPPGADVFLDGVVIGTTPVNSEIIQGRRDLTFKLAGHKAWQEDFDVIAGEDFTVPQVELEPADGLVFIRSNPSAAAVTIGGEYKGLTPLEVALPPGQNHDLTFLKNGYRSVRTSIRTEPNQERELSIDLDPELTNVSVIAHPEDAELYVNGEFRGLANQTIALMAASQKIEIRKEGFVPYASEFISRPGLDQAIRVTLKSLEQARLDQIQPVITTATGQQLKLFYPGAFTMGASRREAGRRPNENLRDIELERPFYISFREVRNTEYRQFDPEHSSGTVSGVTLNNEEQPVVQISWSQAARYCNWLSEQESLPLFYEIEGEDVVGFNSNTTGYRLPTEAEWAWTARTDGSGNQLKYSWGDELPPPENAGNFADITAQNYLGEIMFNYNDNYFASAPVGSFTPNQYAIFDMAGNVSEWVHDFYGAVGSIGIEIDPLGPELGQFHTIRGSSWAHGAVTEMRLSFRDFGEEPRDDVGFRVARYLE</sequence>
<proteinExistence type="predicted"/>
<organism evidence="4 5">
    <name type="scientific">OM182 bacterium MED-G28</name>
    <dbReference type="NCBI Taxonomy" id="1986256"/>
    <lineage>
        <taxon>Bacteria</taxon>
        <taxon>Pseudomonadati</taxon>
        <taxon>Pseudomonadota</taxon>
        <taxon>Gammaproteobacteria</taxon>
        <taxon>OMG group</taxon>
        <taxon>OM182 clade</taxon>
    </lineage>
</organism>
<evidence type="ECO:0000259" key="3">
    <source>
        <dbReference type="Pfam" id="PF08308"/>
    </source>
</evidence>
<feature type="domain" description="PEGA" evidence="3">
    <location>
        <begin position="146"/>
        <end position="198"/>
    </location>
</feature>
<reference evidence="4 5" key="1">
    <citation type="submission" date="2017-08" db="EMBL/GenBank/DDBJ databases">
        <title>Fine stratification of microbial communities through a metagenomic profile of the photic zone.</title>
        <authorList>
            <person name="Haro-Moreno J.M."/>
            <person name="Lopez-Perez M."/>
            <person name="De La Torre J."/>
            <person name="Picazo A."/>
            <person name="Camacho A."/>
            <person name="Rodriguez-Valera F."/>
        </authorList>
    </citation>
    <scope>NUCLEOTIDE SEQUENCE [LARGE SCALE GENOMIC DNA]</scope>
    <source>
        <strain evidence="4">MED-G28</strain>
    </source>
</reference>
<feature type="domain" description="PEGA" evidence="3">
    <location>
        <begin position="349"/>
        <end position="399"/>
    </location>
</feature>
<keyword evidence="1" id="KW-1133">Transmembrane helix</keyword>
<evidence type="ECO:0000256" key="1">
    <source>
        <dbReference type="SAM" id="Phobius"/>
    </source>
</evidence>
<dbReference type="Proteomes" id="UP000219329">
    <property type="component" value="Unassembled WGS sequence"/>
</dbReference>
<dbReference type="EMBL" id="NTJZ01000003">
    <property type="protein sequence ID" value="PDH34549.1"/>
    <property type="molecule type" value="Genomic_DNA"/>
</dbReference>
<comment type="caution">
    <text evidence="4">The sequence shown here is derived from an EMBL/GenBank/DDBJ whole genome shotgun (WGS) entry which is preliminary data.</text>
</comment>
<dbReference type="PANTHER" id="PTHR36194">
    <property type="entry name" value="S-LAYER-LIKE PROTEIN"/>
    <property type="match status" value="1"/>
</dbReference>
<dbReference type="Pfam" id="PF08308">
    <property type="entry name" value="PEGA"/>
    <property type="match status" value="4"/>
</dbReference>
<dbReference type="InterPro" id="IPR042095">
    <property type="entry name" value="SUMF_sf"/>
</dbReference>
<dbReference type="InterPro" id="IPR016187">
    <property type="entry name" value="CTDL_fold"/>
</dbReference>
<dbReference type="Gene3D" id="3.90.1580.10">
    <property type="entry name" value="paralog of FGE (formylglycine-generating enzyme)"/>
    <property type="match status" value="1"/>
</dbReference>
<dbReference type="SUPFAM" id="SSF56436">
    <property type="entry name" value="C-type lectin-like"/>
    <property type="match status" value="1"/>
</dbReference>
<evidence type="ECO:0000313" key="4">
    <source>
        <dbReference type="EMBL" id="PDH34549.1"/>
    </source>
</evidence>
<name>A0A2A5WDJ6_9GAMM</name>
<feature type="domain" description="PEGA" evidence="3">
    <location>
        <begin position="280"/>
        <end position="346"/>
    </location>
</feature>
<accession>A0A2A5WDJ6</accession>
<feature type="domain" description="PEGA" evidence="3">
    <location>
        <begin position="208"/>
        <end position="269"/>
    </location>
</feature>
<keyword evidence="1" id="KW-0812">Transmembrane</keyword>
<dbReference type="InterPro" id="IPR005532">
    <property type="entry name" value="SUMF_dom"/>
</dbReference>
<evidence type="ECO:0000313" key="5">
    <source>
        <dbReference type="Proteomes" id="UP000219329"/>
    </source>
</evidence>
<dbReference type="Pfam" id="PF03781">
    <property type="entry name" value="FGE-sulfatase"/>
    <property type="match status" value="1"/>
</dbReference>
<dbReference type="AlphaFoldDB" id="A0A2A5WDJ6"/>
<dbReference type="PANTHER" id="PTHR36194:SF1">
    <property type="entry name" value="S-LAYER-LIKE PROTEIN"/>
    <property type="match status" value="1"/>
</dbReference>
<feature type="domain" description="Sulfatase-modifying factor enzyme-like" evidence="2">
    <location>
        <begin position="441"/>
        <end position="694"/>
    </location>
</feature>
<evidence type="ECO:0000259" key="2">
    <source>
        <dbReference type="Pfam" id="PF03781"/>
    </source>
</evidence>
<evidence type="ECO:0008006" key="6">
    <source>
        <dbReference type="Google" id="ProtNLM"/>
    </source>
</evidence>
<protein>
    <recommendedName>
        <fullName evidence="6">PEGA domain-containing protein</fullName>
    </recommendedName>
</protein>
<feature type="transmembrane region" description="Helical" evidence="1">
    <location>
        <begin position="45"/>
        <end position="65"/>
    </location>
</feature>
<keyword evidence="1" id="KW-0472">Membrane</keyword>
<dbReference type="InterPro" id="IPR013229">
    <property type="entry name" value="PEGA"/>
</dbReference>